<dbReference type="RefSeq" id="WP_186864178.1">
    <property type="nucleotide sequence ID" value="NZ_JACOGC010000010.1"/>
</dbReference>
<comment type="caution">
    <text evidence="1">The sequence shown here is derived from an EMBL/GenBank/DDBJ whole genome shotgun (WGS) entry which is preliminary data.</text>
</comment>
<evidence type="ECO:0000313" key="1">
    <source>
        <dbReference type="EMBL" id="MBC3886626.1"/>
    </source>
</evidence>
<dbReference type="Proteomes" id="UP000613113">
    <property type="component" value="Unassembled WGS sequence"/>
</dbReference>
<name>A0ABR6YRW2_9BURK</name>
<keyword evidence="2" id="KW-1185">Reference proteome</keyword>
<gene>
    <name evidence="1" type="ORF">H8K27_15975</name>
</gene>
<organism evidence="1 2">
    <name type="scientific">Undibacterium griseum</name>
    <dbReference type="NCBI Taxonomy" id="2762295"/>
    <lineage>
        <taxon>Bacteria</taxon>
        <taxon>Pseudomonadati</taxon>
        <taxon>Pseudomonadota</taxon>
        <taxon>Betaproteobacteria</taxon>
        <taxon>Burkholderiales</taxon>
        <taxon>Oxalobacteraceae</taxon>
        <taxon>Undibacterium</taxon>
    </lineage>
</organism>
<accession>A0ABR6YRW2</accession>
<reference evidence="1 2" key="1">
    <citation type="submission" date="2020-08" db="EMBL/GenBank/DDBJ databases">
        <title>Novel species isolated from subtropical streams in China.</title>
        <authorList>
            <person name="Lu H."/>
        </authorList>
    </citation>
    <scope>NUCLEOTIDE SEQUENCE [LARGE SCALE GENOMIC DNA]</scope>
    <source>
        <strain evidence="1 2">FT31W</strain>
    </source>
</reference>
<protein>
    <submittedName>
        <fullName evidence="1">Uncharacterized protein</fullName>
    </submittedName>
</protein>
<sequence length="190" mass="20946">MNIDFDSKLNNLKQRRSDQGRLATAALSLDSLYKGSIQEAYEKRSQNKATKYALGAMQQVDPTYTQNSIEQGERVKNQLKRNLDGDIPVEFEYQGSVPLNVHIRGVSDVDLLVLRTDACTYDPSGPKGQRGGYASWHGESMETLLAQLRNRCGSILRATFPEARVDTSGSKSIAIDGGSLSRKVDVVPSH</sequence>
<proteinExistence type="predicted"/>
<evidence type="ECO:0000313" key="2">
    <source>
        <dbReference type="Proteomes" id="UP000613113"/>
    </source>
</evidence>
<dbReference type="EMBL" id="JACOGC010000010">
    <property type="protein sequence ID" value="MBC3886626.1"/>
    <property type="molecule type" value="Genomic_DNA"/>
</dbReference>